<evidence type="ECO:0000313" key="2">
    <source>
        <dbReference type="EMBL" id="OXM82756.1"/>
    </source>
</evidence>
<dbReference type="Proteomes" id="UP000215509">
    <property type="component" value="Unassembled WGS sequence"/>
</dbReference>
<name>A0A229UH80_9BACL</name>
<dbReference type="EMBL" id="NMQW01000057">
    <property type="protein sequence ID" value="OXM82756.1"/>
    <property type="molecule type" value="Genomic_DNA"/>
</dbReference>
<accession>A0A229UH80</accession>
<gene>
    <name evidence="2" type="ORF">CF651_29245</name>
</gene>
<proteinExistence type="predicted"/>
<comment type="caution">
    <text evidence="2">The sequence shown here is derived from an EMBL/GenBank/DDBJ whole genome shotgun (WGS) entry which is preliminary data.</text>
</comment>
<keyword evidence="3" id="KW-1185">Reference proteome</keyword>
<dbReference type="AlphaFoldDB" id="A0A229UH80"/>
<protein>
    <submittedName>
        <fullName evidence="2">Uncharacterized protein</fullName>
    </submittedName>
</protein>
<evidence type="ECO:0000313" key="3">
    <source>
        <dbReference type="Proteomes" id="UP000215509"/>
    </source>
</evidence>
<sequence>MIYSNQGKSLIAPKESSHTHSSIPAGDADFSQIMQLQRALGNKSVSSLMLQASPIQAPISITPNPSDEIQRKVTIKFQEPEHEMEDLDTSAAQIEQIRADRDSYSVSTEDQSHDKAQNAHVTSNVVFTSMFERMLPGKTWVQAWTAVKEQYQFLYDLLDQWYKQNDLRTGSNANIRNNLPGLIQAQIDNCDNELTRGGHPIGDHLWAARPIVGTPNDWKYYDHLPDQPNDGVDASTHIVKKWKPTLRDADVLRLANACEQWILLRGQIPWTSVDTGSYITGDAVGPRQVNSTAESYQAQANLSDTEAKEISDRIIKTFDFFPPSFTAKRRLEHAAAVGARHLVEHFQYHKDKIKAAWRDKIKEQFLISWEEKIADEKEVEEAKPTALPAKTQNKKAARVELARKTGGLDHMETNWAALKNEFNTKYTEFVKAIK</sequence>
<feature type="region of interest" description="Disordered" evidence="1">
    <location>
        <begin position="1"/>
        <end position="26"/>
    </location>
</feature>
<evidence type="ECO:0000256" key="1">
    <source>
        <dbReference type="SAM" id="MobiDB-lite"/>
    </source>
</evidence>
<dbReference type="RefSeq" id="WP_094018398.1">
    <property type="nucleotide sequence ID" value="NZ_NMQW01000057.1"/>
</dbReference>
<organism evidence="2 3">
    <name type="scientific">Paenibacillus rigui</name>
    <dbReference type="NCBI Taxonomy" id="554312"/>
    <lineage>
        <taxon>Bacteria</taxon>
        <taxon>Bacillati</taxon>
        <taxon>Bacillota</taxon>
        <taxon>Bacilli</taxon>
        <taxon>Bacillales</taxon>
        <taxon>Paenibacillaceae</taxon>
        <taxon>Paenibacillus</taxon>
    </lineage>
</organism>
<reference evidence="2 3" key="1">
    <citation type="submission" date="2017-07" db="EMBL/GenBank/DDBJ databases">
        <title>Genome sequencing and assembly of Paenibacillus rigui.</title>
        <authorList>
            <person name="Mayilraj S."/>
        </authorList>
    </citation>
    <scope>NUCLEOTIDE SEQUENCE [LARGE SCALE GENOMIC DNA]</scope>
    <source>
        <strain evidence="2 3">JCM 16352</strain>
    </source>
</reference>